<dbReference type="InterPro" id="IPR002018">
    <property type="entry name" value="CarbesteraseB"/>
</dbReference>
<dbReference type="Gene3D" id="3.40.50.1820">
    <property type="entry name" value="alpha/beta hydrolase"/>
    <property type="match status" value="1"/>
</dbReference>
<dbReference type="PROSITE" id="PS51257">
    <property type="entry name" value="PROKAR_LIPOPROTEIN"/>
    <property type="match status" value="1"/>
</dbReference>
<keyword evidence="3" id="KW-0732">Signal</keyword>
<dbReference type="Pfam" id="PF00135">
    <property type="entry name" value="COesterase"/>
    <property type="match status" value="1"/>
</dbReference>
<keyword evidence="2 3" id="KW-0378">Hydrolase</keyword>
<dbReference type="PROSITE" id="PS00122">
    <property type="entry name" value="CARBOXYLESTERASE_B_1"/>
    <property type="match status" value="1"/>
</dbReference>
<dbReference type="GO" id="GO:0016787">
    <property type="term" value="F:hydrolase activity"/>
    <property type="evidence" value="ECO:0007669"/>
    <property type="project" value="UniProtKB-KW"/>
</dbReference>
<dbReference type="EMBL" id="PDLM01000001">
    <property type="protein sequence ID" value="RDW88414.1"/>
    <property type="molecule type" value="Genomic_DNA"/>
</dbReference>
<sequence length="562" mass="60826">MTRTFGQLLAGVALSQLPFLGSCLSGAPTGSSLNGTFVGTHNSYYGVDTFLGIPYAQPPLSSLRYRAPQPSNSSWSGAKNATTFGDQCVGYGSDTETTGVPVSENCLVLNIVRPSGYENTSLPVGIWIHGGNYQQGSSADPRYNLTFIVQSSVEAGNPIIAIGINYRLHTWGFLFSQEIKDAKIGNLGLRDQRAAILWVNENIAGFGGDPNKVTIWGESAGAGSVGAQLVAYNGSHGGLFRAAIAESGSPISWSRYAPISEHQSLYDNITIATGCSNATDTLDCLRYLPFETLNNVLNSSVTSDDLQYPVIDEDFILQDPTTQLLNGQFAKVPFLIGANFDEGASFTPTTINTNEEFVAYLESDGISSDNSTLAILQALYPDIPEIGIPATFHGRPGTDLGLQFKRAAAVIGDILMHAPRRYTNQMWAAHNVTSYSYRFNVVPNGESYSLGACHFKEVAFVMYNINGVGYVQTGGVDPFANKPESYKALANMMTRMWSSFIANLDPNDSGVSSAAWPMYTNDNPRNYVFDANVTALSYVEPDVYRAEAIDFFLKNFIGLFGR</sequence>
<evidence type="ECO:0000259" key="4">
    <source>
        <dbReference type="Pfam" id="PF00135"/>
    </source>
</evidence>
<keyword evidence="6" id="KW-1185">Reference proteome</keyword>
<evidence type="ECO:0000313" key="6">
    <source>
        <dbReference type="Proteomes" id="UP000256645"/>
    </source>
</evidence>
<protein>
    <recommendedName>
        <fullName evidence="3">Carboxylic ester hydrolase</fullName>
        <ecNumber evidence="3">3.1.1.-</ecNumber>
    </recommendedName>
</protein>
<dbReference type="OrthoDB" id="408631at2759"/>
<gene>
    <name evidence="5" type="ORF">BP6252_00446</name>
</gene>
<feature type="signal peptide" evidence="3">
    <location>
        <begin position="1"/>
        <end position="23"/>
    </location>
</feature>
<reference evidence="5 6" key="1">
    <citation type="journal article" date="2018" name="IMA Fungus">
        <title>IMA Genome-F 9: Draft genome sequence of Annulohypoxylon stygium, Aspergillus mulundensis, Berkeleyomyces basicola (syn. Thielaviopsis basicola), Ceratocystis smalleyi, two Cercospora beticola strains, Coleophoma cylindrospora, Fusarium fracticaudum, Phialophora cf. hyalina, and Morchella septimelata.</title>
        <authorList>
            <person name="Wingfield B.D."/>
            <person name="Bills G.F."/>
            <person name="Dong Y."/>
            <person name="Huang W."/>
            <person name="Nel W.J."/>
            <person name="Swalarsk-Parry B.S."/>
            <person name="Vaghefi N."/>
            <person name="Wilken P.M."/>
            <person name="An Z."/>
            <person name="de Beer Z.W."/>
            <person name="De Vos L."/>
            <person name="Chen L."/>
            <person name="Duong T.A."/>
            <person name="Gao Y."/>
            <person name="Hammerbacher A."/>
            <person name="Kikkert J.R."/>
            <person name="Li Y."/>
            <person name="Li H."/>
            <person name="Li K."/>
            <person name="Li Q."/>
            <person name="Liu X."/>
            <person name="Ma X."/>
            <person name="Naidoo K."/>
            <person name="Pethybridge S.J."/>
            <person name="Sun J."/>
            <person name="Steenkamp E.T."/>
            <person name="van der Nest M.A."/>
            <person name="van Wyk S."/>
            <person name="Wingfield M.J."/>
            <person name="Xiong C."/>
            <person name="Yue Q."/>
            <person name="Zhang X."/>
        </authorList>
    </citation>
    <scope>NUCLEOTIDE SEQUENCE [LARGE SCALE GENOMIC DNA]</scope>
    <source>
        <strain evidence="5 6">BP6252</strain>
    </source>
</reference>
<evidence type="ECO:0000313" key="5">
    <source>
        <dbReference type="EMBL" id="RDW88414.1"/>
    </source>
</evidence>
<proteinExistence type="inferred from homology"/>
<dbReference type="STRING" id="1849047.A0A3D8SQE7"/>
<name>A0A3D8SQE7_9HELO</name>
<feature type="domain" description="Carboxylesterase type B" evidence="4">
    <location>
        <begin position="33"/>
        <end position="528"/>
    </location>
</feature>
<comment type="caution">
    <text evidence="5">The sequence shown here is derived from an EMBL/GenBank/DDBJ whole genome shotgun (WGS) entry which is preliminary data.</text>
</comment>
<evidence type="ECO:0000256" key="2">
    <source>
        <dbReference type="ARBA" id="ARBA00022801"/>
    </source>
</evidence>
<dbReference type="SUPFAM" id="SSF53474">
    <property type="entry name" value="alpha/beta-Hydrolases"/>
    <property type="match status" value="1"/>
</dbReference>
<dbReference type="InterPro" id="IPR019826">
    <property type="entry name" value="Carboxylesterase_B_AS"/>
</dbReference>
<evidence type="ECO:0000256" key="1">
    <source>
        <dbReference type="ARBA" id="ARBA00005964"/>
    </source>
</evidence>
<dbReference type="EC" id="3.1.1.-" evidence="3"/>
<comment type="similarity">
    <text evidence="1 3">Belongs to the type-B carboxylesterase/lipase family.</text>
</comment>
<dbReference type="Proteomes" id="UP000256645">
    <property type="component" value="Unassembled WGS sequence"/>
</dbReference>
<organism evidence="5 6">
    <name type="scientific">Coleophoma cylindrospora</name>
    <dbReference type="NCBI Taxonomy" id="1849047"/>
    <lineage>
        <taxon>Eukaryota</taxon>
        <taxon>Fungi</taxon>
        <taxon>Dikarya</taxon>
        <taxon>Ascomycota</taxon>
        <taxon>Pezizomycotina</taxon>
        <taxon>Leotiomycetes</taxon>
        <taxon>Helotiales</taxon>
        <taxon>Dermateaceae</taxon>
        <taxon>Coleophoma</taxon>
    </lineage>
</organism>
<evidence type="ECO:0000256" key="3">
    <source>
        <dbReference type="RuleBase" id="RU361235"/>
    </source>
</evidence>
<feature type="chain" id="PRO_5017497447" description="Carboxylic ester hydrolase" evidence="3">
    <location>
        <begin position="24"/>
        <end position="562"/>
    </location>
</feature>
<dbReference type="PANTHER" id="PTHR11559">
    <property type="entry name" value="CARBOXYLESTERASE"/>
    <property type="match status" value="1"/>
</dbReference>
<dbReference type="InterPro" id="IPR050309">
    <property type="entry name" value="Type-B_Carboxylest/Lipase"/>
</dbReference>
<dbReference type="AlphaFoldDB" id="A0A3D8SQE7"/>
<accession>A0A3D8SQE7</accession>
<dbReference type="InterPro" id="IPR029058">
    <property type="entry name" value="AB_hydrolase_fold"/>
</dbReference>